<dbReference type="EMBL" id="KL198017">
    <property type="protein sequence ID" value="KDQ20449.1"/>
    <property type="molecule type" value="Genomic_DNA"/>
</dbReference>
<dbReference type="HOGENOM" id="CLU_031483_0_0_1"/>
<dbReference type="PANTHER" id="PTHR15002">
    <property type="entry name" value="RIBOSOMAL BIOGENESIS PROTEIN LAS1L"/>
    <property type="match status" value="1"/>
</dbReference>
<name>A0A067MXW8_BOTB1</name>
<sequence>MHLPRRVPWTSLAELEKLCGWIFADESDAESKTQARDRLAAWRVSTPLPPALESTHAILSAHLLDLSSASTSSSLPLRQAYALSIVRLVNGLVDPLQQGAYARSIAAIAAQIGLPSWFVEVRHGATHEDLPSLEILREAANQSMRWLLHNYFLPTLNPPNPTAATAIPTSLRPFAPILKEYKALLKLITRDASLRTRRQNDLNKLLRQVERWVGEAKVAAWDGSWGGHADLQDEEKERFAVDRFCERLLDKGGLVPVSKSKRHPAKTPLATEPPNVALWSPLLDHAASHHPSLPQQLVSQICSYLVEGQRPEGEDATYDAALGGWAVWLIHAFEDDEARDGWREDTVATLLAGLGKATEEKRFAKLLVEVLSSPSPHLVAKTSHLLSIVASNGPKASDPWSKSSLSEMHTRLSQIQSLVDAPSTTKAVTAGSARAEAASGIPQGWKMLSENDGWKPCPIGVFLAT</sequence>
<dbReference type="AlphaFoldDB" id="A0A067MXW8"/>
<dbReference type="GO" id="GO:0000460">
    <property type="term" value="P:maturation of 5.8S rRNA"/>
    <property type="evidence" value="ECO:0007669"/>
    <property type="project" value="TreeGrafter"/>
</dbReference>
<organism evidence="1 2">
    <name type="scientific">Botryobasidium botryosum (strain FD-172 SS1)</name>
    <dbReference type="NCBI Taxonomy" id="930990"/>
    <lineage>
        <taxon>Eukaryota</taxon>
        <taxon>Fungi</taxon>
        <taxon>Dikarya</taxon>
        <taxon>Basidiomycota</taxon>
        <taxon>Agaricomycotina</taxon>
        <taxon>Agaricomycetes</taxon>
        <taxon>Cantharellales</taxon>
        <taxon>Botryobasidiaceae</taxon>
        <taxon>Botryobasidium</taxon>
    </lineage>
</organism>
<evidence type="ECO:0000313" key="2">
    <source>
        <dbReference type="Proteomes" id="UP000027195"/>
    </source>
</evidence>
<evidence type="ECO:0000313" key="1">
    <source>
        <dbReference type="EMBL" id="KDQ20449.1"/>
    </source>
</evidence>
<dbReference type="FunCoup" id="A0A067MXW8">
    <property type="interactions" value="7"/>
</dbReference>
<dbReference type="GO" id="GO:0004519">
    <property type="term" value="F:endonuclease activity"/>
    <property type="evidence" value="ECO:0007669"/>
    <property type="project" value="InterPro"/>
</dbReference>
<accession>A0A067MXW8</accession>
<dbReference type="InterPro" id="IPR007174">
    <property type="entry name" value="Las1"/>
</dbReference>
<reference evidence="2" key="1">
    <citation type="journal article" date="2014" name="Proc. Natl. Acad. Sci. U.S.A.">
        <title>Extensive sampling of basidiomycete genomes demonstrates inadequacy of the white-rot/brown-rot paradigm for wood decay fungi.</title>
        <authorList>
            <person name="Riley R."/>
            <person name="Salamov A.A."/>
            <person name="Brown D.W."/>
            <person name="Nagy L.G."/>
            <person name="Floudas D."/>
            <person name="Held B.W."/>
            <person name="Levasseur A."/>
            <person name="Lombard V."/>
            <person name="Morin E."/>
            <person name="Otillar R."/>
            <person name="Lindquist E.A."/>
            <person name="Sun H."/>
            <person name="LaButti K.M."/>
            <person name="Schmutz J."/>
            <person name="Jabbour D."/>
            <person name="Luo H."/>
            <person name="Baker S.E."/>
            <person name="Pisabarro A.G."/>
            <person name="Walton J.D."/>
            <person name="Blanchette R.A."/>
            <person name="Henrissat B."/>
            <person name="Martin F."/>
            <person name="Cullen D."/>
            <person name="Hibbett D.S."/>
            <person name="Grigoriev I.V."/>
        </authorList>
    </citation>
    <scope>NUCLEOTIDE SEQUENCE [LARGE SCALE GENOMIC DNA]</scope>
    <source>
        <strain evidence="2">FD-172 SS1</strain>
    </source>
</reference>
<dbReference type="OrthoDB" id="10263222at2759"/>
<dbReference type="STRING" id="930990.A0A067MXW8"/>
<dbReference type="GO" id="GO:0000470">
    <property type="term" value="P:maturation of LSU-rRNA"/>
    <property type="evidence" value="ECO:0007669"/>
    <property type="project" value="TreeGrafter"/>
</dbReference>
<keyword evidence="2" id="KW-1185">Reference proteome</keyword>
<dbReference type="GO" id="GO:0030687">
    <property type="term" value="C:preribosome, large subunit precursor"/>
    <property type="evidence" value="ECO:0007669"/>
    <property type="project" value="TreeGrafter"/>
</dbReference>
<protein>
    <recommendedName>
        <fullName evidence="3">Las1-domain-containing protein</fullName>
    </recommendedName>
</protein>
<proteinExistence type="predicted"/>
<dbReference type="Pfam" id="PF04031">
    <property type="entry name" value="Las1"/>
    <property type="match status" value="1"/>
</dbReference>
<gene>
    <name evidence="1" type="ORF">BOTBODRAFT_100449</name>
</gene>
<dbReference type="Proteomes" id="UP000027195">
    <property type="component" value="Unassembled WGS sequence"/>
</dbReference>
<dbReference type="InParanoid" id="A0A067MXW8"/>
<dbReference type="PANTHER" id="PTHR15002:SF0">
    <property type="entry name" value="RIBOSOMAL BIOGENESIS PROTEIN LAS1L"/>
    <property type="match status" value="1"/>
</dbReference>
<evidence type="ECO:0008006" key="3">
    <source>
        <dbReference type="Google" id="ProtNLM"/>
    </source>
</evidence>
<dbReference type="GO" id="GO:0090730">
    <property type="term" value="C:Las1 complex"/>
    <property type="evidence" value="ECO:0007669"/>
    <property type="project" value="InterPro"/>
</dbReference>